<protein>
    <submittedName>
        <fullName evidence="2">Uncharacterized protein</fullName>
    </submittedName>
</protein>
<dbReference type="AlphaFoldDB" id="A0A1I8BMM1"/>
<keyword evidence="1" id="KW-1185">Reference proteome</keyword>
<sequence length="212" mass="25351">MSVEISLVEYVKAYDLLEVKSNNWLKKINEMSLFRNNRFATISLARFENYWANIYPVKLAIGEQSEKYDEIKNFLSLIYTYNGLFNSLIVWAQYSFSHRNVFNPKLLRMACNEFLNKYNQIKDMRNFELLMLTYYNVYEKMSEKNKQILEHSIIKKLLIKEFEEGEHIYFEGSLDVDNPEILPQDHKNLVYQIFAFCDHKIKQVLNGNVSKH</sequence>
<proteinExistence type="predicted"/>
<dbReference type="Proteomes" id="UP000095281">
    <property type="component" value="Unplaced"/>
</dbReference>
<dbReference type="WBParaSite" id="MhA1_Contig314.frz3.gene2">
    <property type="protein sequence ID" value="MhA1_Contig314.frz3.gene2"/>
    <property type="gene ID" value="MhA1_Contig314.frz3.gene2"/>
</dbReference>
<evidence type="ECO:0000313" key="2">
    <source>
        <dbReference type="WBParaSite" id="MhA1_Contig314.frz3.gene2"/>
    </source>
</evidence>
<evidence type="ECO:0000313" key="1">
    <source>
        <dbReference type="Proteomes" id="UP000095281"/>
    </source>
</evidence>
<reference evidence="2" key="1">
    <citation type="submission" date="2016-11" db="UniProtKB">
        <authorList>
            <consortium name="WormBaseParasite"/>
        </authorList>
    </citation>
    <scope>IDENTIFICATION</scope>
</reference>
<accession>A0A1I8BMM1</accession>
<name>A0A1I8BMM1_MELHA</name>
<organism evidence="1 2">
    <name type="scientific">Meloidogyne hapla</name>
    <name type="common">Root-knot nematode worm</name>
    <dbReference type="NCBI Taxonomy" id="6305"/>
    <lineage>
        <taxon>Eukaryota</taxon>
        <taxon>Metazoa</taxon>
        <taxon>Ecdysozoa</taxon>
        <taxon>Nematoda</taxon>
        <taxon>Chromadorea</taxon>
        <taxon>Rhabditida</taxon>
        <taxon>Tylenchina</taxon>
        <taxon>Tylenchomorpha</taxon>
        <taxon>Tylenchoidea</taxon>
        <taxon>Meloidogynidae</taxon>
        <taxon>Meloidogyninae</taxon>
        <taxon>Meloidogyne</taxon>
    </lineage>
</organism>